<dbReference type="PROSITE" id="PS50181">
    <property type="entry name" value="FBOX"/>
    <property type="match status" value="1"/>
</dbReference>
<organism evidence="2 3">
    <name type="scientific">Funneliformis caledonium</name>
    <dbReference type="NCBI Taxonomy" id="1117310"/>
    <lineage>
        <taxon>Eukaryota</taxon>
        <taxon>Fungi</taxon>
        <taxon>Fungi incertae sedis</taxon>
        <taxon>Mucoromycota</taxon>
        <taxon>Glomeromycotina</taxon>
        <taxon>Glomeromycetes</taxon>
        <taxon>Glomerales</taxon>
        <taxon>Glomeraceae</taxon>
        <taxon>Funneliformis</taxon>
    </lineage>
</organism>
<dbReference type="OrthoDB" id="2342648at2759"/>
<sequence>MSSSVPNECLSMILEFLDPKDLRSCILVDRLWFEISVRFLWIKIYNHRTFLACLPIESKRMLRENGITFRPPTSNPLLFNYVKFIKEINEKTILLGYPKILQQQFSANQKMLIAQESFKLIMKHASLKTLSVQNGVPFLEPNVPYITFPGADVCLQKLCEFFGDSSIKSEYCSRLADFCKGIQKFNLQLDEDVNEGLNKLISVQRNLKDLEILFNKRCTNFGPPLMNIANSLIKLNINGCLYCPNFSFINSFTKLRELTISLSMDHENLKPLQDVTLPQLKILSFQYARLPRDYLSKFLENNGRNLDELSCDYSLNLDVAKFCPNLKILKSIFSKEDDLKAILNNCQELKTLEVHCCELFLDESKILVNLAKFTPRNLSELIITKSSDDNNNEKLFSNLLKDLSWGEEQHTPISIIIRGDKLNIKEQNKQIIENYISLGHIKSYKLAIT</sequence>
<dbReference type="InterPro" id="IPR036047">
    <property type="entry name" value="F-box-like_dom_sf"/>
</dbReference>
<name>A0A9N9AYB6_9GLOM</name>
<protein>
    <submittedName>
        <fullName evidence="2">17498_t:CDS:1</fullName>
    </submittedName>
</protein>
<dbReference type="EMBL" id="CAJVPQ010001295">
    <property type="protein sequence ID" value="CAG8544087.1"/>
    <property type="molecule type" value="Genomic_DNA"/>
</dbReference>
<evidence type="ECO:0000313" key="3">
    <source>
        <dbReference type="Proteomes" id="UP000789570"/>
    </source>
</evidence>
<dbReference type="InterPro" id="IPR032675">
    <property type="entry name" value="LRR_dom_sf"/>
</dbReference>
<dbReference type="Gene3D" id="3.80.10.10">
    <property type="entry name" value="Ribonuclease Inhibitor"/>
    <property type="match status" value="1"/>
</dbReference>
<dbReference type="Proteomes" id="UP000789570">
    <property type="component" value="Unassembled WGS sequence"/>
</dbReference>
<dbReference type="AlphaFoldDB" id="A0A9N9AYB6"/>
<dbReference type="InterPro" id="IPR001810">
    <property type="entry name" value="F-box_dom"/>
</dbReference>
<keyword evidence="3" id="KW-1185">Reference proteome</keyword>
<gene>
    <name evidence="2" type="ORF">FCALED_LOCUS5785</name>
</gene>
<evidence type="ECO:0000259" key="1">
    <source>
        <dbReference type="PROSITE" id="PS50181"/>
    </source>
</evidence>
<dbReference type="Pfam" id="PF12937">
    <property type="entry name" value="F-box-like"/>
    <property type="match status" value="1"/>
</dbReference>
<dbReference type="SUPFAM" id="SSF52047">
    <property type="entry name" value="RNI-like"/>
    <property type="match status" value="1"/>
</dbReference>
<dbReference type="CDD" id="cd09917">
    <property type="entry name" value="F-box_SF"/>
    <property type="match status" value="1"/>
</dbReference>
<proteinExistence type="predicted"/>
<accession>A0A9N9AYB6</accession>
<dbReference type="SUPFAM" id="SSF81383">
    <property type="entry name" value="F-box domain"/>
    <property type="match status" value="1"/>
</dbReference>
<evidence type="ECO:0000313" key="2">
    <source>
        <dbReference type="EMBL" id="CAG8544087.1"/>
    </source>
</evidence>
<comment type="caution">
    <text evidence="2">The sequence shown here is derived from an EMBL/GenBank/DDBJ whole genome shotgun (WGS) entry which is preliminary data.</text>
</comment>
<feature type="domain" description="F-box" evidence="1">
    <location>
        <begin position="1"/>
        <end position="44"/>
    </location>
</feature>
<reference evidence="2" key="1">
    <citation type="submission" date="2021-06" db="EMBL/GenBank/DDBJ databases">
        <authorList>
            <person name="Kallberg Y."/>
            <person name="Tangrot J."/>
            <person name="Rosling A."/>
        </authorList>
    </citation>
    <scope>NUCLEOTIDE SEQUENCE</scope>
    <source>
        <strain evidence="2">UK204</strain>
    </source>
</reference>